<accession>A0A2I0J385</accession>
<evidence type="ECO:0000256" key="1">
    <source>
        <dbReference type="SAM" id="MobiDB-lite"/>
    </source>
</evidence>
<sequence>MRDGTIKSRVGPWSYRVDPYSPAKITENRVHSGNWPVWAVFGSEFTTVDPDGILRQGQRLPTPNSPPEGSYNLELTCDANVCPKDERQHTRTMGQAGPARAVLGA</sequence>
<name>A0A2I0J385_PUNGR</name>
<dbReference type="AlphaFoldDB" id="A0A2I0J385"/>
<dbReference type="Proteomes" id="UP000233551">
    <property type="component" value="Unassembled WGS sequence"/>
</dbReference>
<gene>
    <name evidence="2" type="ORF">CRG98_029430</name>
</gene>
<organism evidence="2 3">
    <name type="scientific">Punica granatum</name>
    <name type="common">Pomegranate</name>
    <dbReference type="NCBI Taxonomy" id="22663"/>
    <lineage>
        <taxon>Eukaryota</taxon>
        <taxon>Viridiplantae</taxon>
        <taxon>Streptophyta</taxon>
        <taxon>Embryophyta</taxon>
        <taxon>Tracheophyta</taxon>
        <taxon>Spermatophyta</taxon>
        <taxon>Magnoliopsida</taxon>
        <taxon>eudicotyledons</taxon>
        <taxon>Gunneridae</taxon>
        <taxon>Pentapetalae</taxon>
        <taxon>rosids</taxon>
        <taxon>malvids</taxon>
        <taxon>Myrtales</taxon>
        <taxon>Lythraceae</taxon>
        <taxon>Punica</taxon>
    </lineage>
</organism>
<evidence type="ECO:0000313" key="3">
    <source>
        <dbReference type="Proteomes" id="UP000233551"/>
    </source>
</evidence>
<proteinExistence type="predicted"/>
<evidence type="ECO:0000313" key="2">
    <source>
        <dbReference type="EMBL" id="PKI50186.1"/>
    </source>
</evidence>
<reference evidence="2 3" key="1">
    <citation type="submission" date="2017-11" db="EMBL/GenBank/DDBJ databases">
        <title>De-novo sequencing of pomegranate (Punica granatum L.) genome.</title>
        <authorList>
            <person name="Akparov Z."/>
            <person name="Amiraslanov A."/>
            <person name="Hajiyeva S."/>
            <person name="Abbasov M."/>
            <person name="Kaur K."/>
            <person name="Hamwieh A."/>
            <person name="Solovyev V."/>
            <person name="Salamov A."/>
            <person name="Braich B."/>
            <person name="Kosarev P."/>
            <person name="Mahmoud A."/>
            <person name="Hajiyev E."/>
            <person name="Babayeva S."/>
            <person name="Izzatullayeva V."/>
            <person name="Mammadov A."/>
            <person name="Mammadov A."/>
            <person name="Sharifova S."/>
            <person name="Ojaghi J."/>
            <person name="Eynullazada K."/>
            <person name="Bayramov B."/>
            <person name="Abdulazimova A."/>
            <person name="Shahmuradov I."/>
        </authorList>
    </citation>
    <scope>NUCLEOTIDE SEQUENCE [LARGE SCALE GENOMIC DNA]</scope>
    <source>
        <strain evidence="3">cv. AG2017</strain>
        <tissue evidence="2">Leaf</tissue>
    </source>
</reference>
<protein>
    <submittedName>
        <fullName evidence="2">Uncharacterized protein</fullName>
    </submittedName>
</protein>
<dbReference type="EMBL" id="PGOL01002142">
    <property type="protein sequence ID" value="PKI50186.1"/>
    <property type="molecule type" value="Genomic_DNA"/>
</dbReference>
<keyword evidence="3" id="KW-1185">Reference proteome</keyword>
<feature type="region of interest" description="Disordered" evidence="1">
    <location>
        <begin position="86"/>
        <end position="105"/>
    </location>
</feature>
<comment type="caution">
    <text evidence="2">The sequence shown here is derived from an EMBL/GenBank/DDBJ whole genome shotgun (WGS) entry which is preliminary data.</text>
</comment>